<dbReference type="GeneID" id="97133679"/>
<evidence type="ECO:0000313" key="1">
    <source>
        <dbReference type="EMBL" id="NUU57012.1"/>
    </source>
</evidence>
<comment type="caution">
    <text evidence="1">The sequence shown here is derived from an EMBL/GenBank/DDBJ whole genome shotgun (WGS) entry which is preliminary data.</text>
</comment>
<protein>
    <submittedName>
        <fullName evidence="1">Uncharacterized protein</fullName>
    </submittedName>
</protein>
<dbReference type="RefSeq" id="WP_175383040.1">
    <property type="nucleotide sequence ID" value="NZ_CBCRYD010000002.1"/>
</dbReference>
<dbReference type="Proteomes" id="UP000577724">
    <property type="component" value="Unassembled WGS sequence"/>
</dbReference>
<name>A0ABX2MSD5_9BACL</name>
<reference evidence="1 2" key="1">
    <citation type="submission" date="2020-05" db="EMBL/GenBank/DDBJ databases">
        <title>Genome Sequencing of Type Strains.</title>
        <authorList>
            <person name="Lemaire J.F."/>
            <person name="Inderbitzin P."/>
            <person name="Gregorio O.A."/>
            <person name="Collins S.B."/>
            <person name="Wespe N."/>
            <person name="Knight-Connoni V."/>
        </authorList>
    </citation>
    <scope>NUCLEOTIDE SEQUENCE [LARGE SCALE GENOMIC DNA]</scope>
    <source>
        <strain evidence="1 2">DSM 19942</strain>
    </source>
</reference>
<keyword evidence="2" id="KW-1185">Reference proteome</keyword>
<evidence type="ECO:0000313" key="2">
    <source>
        <dbReference type="Proteomes" id="UP000577724"/>
    </source>
</evidence>
<proteinExistence type="predicted"/>
<organism evidence="1 2">
    <name type="scientific">Paenibacillus taichungensis</name>
    <dbReference type="NCBI Taxonomy" id="484184"/>
    <lineage>
        <taxon>Bacteria</taxon>
        <taxon>Bacillati</taxon>
        <taxon>Bacillota</taxon>
        <taxon>Bacilli</taxon>
        <taxon>Bacillales</taxon>
        <taxon>Paenibacillaceae</taxon>
        <taxon>Paenibacillus</taxon>
    </lineage>
</organism>
<accession>A0ABX2MSD5</accession>
<dbReference type="EMBL" id="JABMCC010000118">
    <property type="protein sequence ID" value="NUU57012.1"/>
    <property type="molecule type" value="Genomic_DNA"/>
</dbReference>
<sequence length="212" mass="24790">MKQIFKRIFGSQAAEPPMEVEQIEVQMSEFNFEKYVPKINTTIVYLPAIDFHSERFGRRPQRLLRELAEIGYHVIYINSSDEFYQVDALEYPHPELPNFVVARVGQNVRPLFQGERVIYWVNDSQLANSIETAYPNLVVFDSLTDPDLYEKDKHRMEAVADVVFITPERIYEHGKYCSHVHLITADEYEIKERAEQVAQIIDDLPNRPAPLM</sequence>
<gene>
    <name evidence="1" type="ORF">HP548_23300</name>
</gene>